<reference evidence="3 4" key="1">
    <citation type="journal article" date="2022" name="Cell">
        <title>Repeat-based holocentromeres influence genome architecture and karyotype evolution.</title>
        <authorList>
            <person name="Hofstatter P.G."/>
            <person name="Thangavel G."/>
            <person name="Lux T."/>
            <person name="Neumann P."/>
            <person name="Vondrak T."/>
            <person name="Novak P."/>
            <person name="Zhang M."/>
            <person name="Costa L."/>
            <person name="Castellani M."/>
            <person name="Scott A."/>
            <person name="Toegelov H."/>
            <person name="Fuchs J."/>
            <person name="Mata-Sucre Y."/>
            <person name="Dias Y."/>
            <person name="Vanzela A.L.L."/>
            <person name="Huettel B."/>
            <person name="Almeida C.C.S."/>
            <person name="Simkova H."/>
            <person name="Souza G."/>
            <person name="Pedrosa-Harand A."/>
            <person name="Macas J."/>
            <person name="Mayer K.F.X."/>
            <person name="Houben A."/>
            <person name="Marques A."/>
        </authorList>
    </citation>
    <scope>NUCLEOTIDE SEQUENCE [LARGE SCALE GENOMIC DNA]</scope>
    <source>
        <strain evidence="3">RhyTen1mFocal</strain>
    </source>
</reference>
<feature type="compositionally biased region" description="Low complexity" evidence="1">
    <location>
        <begin position="175"/>
        <end position="186"/>
    </location>
</feature>
<dbReference type="PANTHER" id="PTHR33728:SF21">
    <property type="entry name" value="TRANSMEMBRANE PROTEIN"/>
    <property type="match status" value="1"/>
</dbReference>
<keyword evidence="2" id="KW-0472">Membrane</keyword>
<accession>A0AAD5ZW95</accession>
<gene>
    <name evidence="3" type="ORF">LUZ61_008779</name>
</gene>
<dbReference type="EMBL" id="JAMRDG010000001">
    <property type="protein sequence ID" value="KAJ3705074.1"/>
    <property type="molecule type" value="Genomic_DNA"/>
</dbReference>
<feature type="region of interest" description="Disordered" evidence="1">
    <location>
        <begin position="1"/>
        <end position="40"/>
    </location>
</feature>
<keyword evidence="2" id="KW-0812">Transmembrane</keyword>
<proteinExistence type="predicted"/>
<comment type="caution">
    <text evidence="3">The sequence shown here is derived from an EMBL/GenBank/DDBJ whole genome shotgun (WGS) entry which is preliminary data.</text>
</comment>
<evidence type="ECO:0000313" key="4">
    <source>
        <dbReference type="Proteomes" id="UP001210211"/>
    </source>
</evidence>
<feature type="region of interest" description="Disordered" evidence="1">
    <location>
        <begin position="151"/>
        <end position="186"/>
    </location>
</feature>
<organism evidence="3 4">
    <name type="scientific">Rhynchospora tenuis</name>
    <dbReference type="NCBI Taxonomy" id="198213"/>
    <lineage>
        <taxon>Eukaryota</taxon>
        <taxon>Viridiplantae</taxon>
        <taxon>Streptophyta</taxon>
        <taxon>Embryophyta</taxon>
        <taxon>Tracheophyta</taxon>
        <taxon>Spermatophyta</taxon>
        <taxon>Magnoliopsida</taxon>
        <taxon>Liliopsida</taxon>
        <taxon>Poales</taxon>
        <taxon>Cyperaceae</taxon>
        <taxon>Cyperoideae</taxon>
        <taxon>Rhynchosporeae</taxon>
        <taxon>Rhynchospora</taxon>
    </lineage>
</organism>
<dbReference type="Proteomes" id="UP001210211">
    <property type="component" value="Unassembled WGS sequence"/>
</dbReference>
<evidence type="ECO:0000256" key="1">
    <source>
        <dbReference type="SAM" id="MobiDB-lite"/>
    </source>
</evidence>
<evidence type="ECO:0000256" key="2">
    <source>
        <dbReference type="SAM" id="Phobius"/>
    </source>
</evidence>
<protein>
    <submittedName>
        <fullName evidence="3">Uncharacterized protein</fullName>
    </submittedName>
</protein>
<sequence length="186" mass="19602">MREARVLISPAMAPLKSGGGGGSSVAKESGSMAGEDRWRDPDGSSSVNAVSFGFVATAILVSMFLFMALFEHFLRPRGVGVGGDSTSVADRSGRRRGLRLWGWGTRGDGADLEANKLCFPSPEMSVYAKGVSVLMPGQDVPTFIAHPVPPPTAPCPCQPERVSWPPHRPFPYPSPSSSSNSGTNPS</sequence>
<evidence type="ECO:0000313" key="3">
    <source>
        <dbReference type="EMBL" id="KAJ3705074.1"/>
    </source>
</evidence>
<dbReference type="PANTHER" id="PTHR33728">
    <property type="entry name" value="CTTNBP 2 AMINO-TERMINAL-LIKE PROTEIN"/>
    <property type="match status" value="1"/>
</dbReference>
<dbReference type="AlphaFoldDB" id="A0AAD5ZW95"/>
<keyword evidence="4" id="KW-1185">Reference proteome</keyword>
<feature type="transmembrane region" description="Helical" evidence="2">
    <location>
        <begin position="49"/>
        <end position="70"/>
    </location>
</feature>
<name>A0AAD5ZW95_9POAL</name>
<keyword evidence="2" id="KW-1133">Transmembrane helix</keyword>